<evidence type="ECO:0008006" key="3">
    <source>
        <dbReference type="Google" id="ProtNLM"/>
    </source>
</evidence>
<protein>
    <recommendedName>
        <fullName evidence="3">Hemoglobin</fullName>
    </recommendedName>
</protein>
<dbReference type="InterPro" id="IPR009050">
    <property type="entry name" value="Globin-like_sf"/>
</dbReference>
<dbReference type="Proteomes" id="UP000249688">
    <property type="component" value="Unassembled WGS sequence"/>
</dbReference>
<organism evidence="1 2">
    <name type="scientific">Humitalea rosea</name>
    <dbReference type="NCBI Taxonomy" id="990373"/>
    <lineage>
        <taxon>Bacteria</taxon>
        <taxon>Pseudomonadati</taxon>
        <taxon>Pseudomonadota</taxon>
        <taxon>Alphaproteobacteria</taxon>
        <taxon>Acetobacterales</taxon>
        <taxon>Roseomonadaceae</taxon>
        <taxon>Humitalea</taxon>
    </lineage>
</organism>
<dbReference type="OrthoDB" id="25954at2"/>
<dbReference type="AlphaFoldDB" id="A0A2W7I3F9"/>
<dbReference type="RefSeq" id="WP_111399717.1">
    <property type="nucleotide sequence ID" value="NZ_QKYU01000023.1"/>
</dbReference>
<gene>
    <name evidence="1" type="ORF">C8P66_12365</name>
</gene>
<proteinExistence type="predicted"/>
<comment type="caution">
    <text evidence="1">The sequence shown here is derived from an EMBL/GenBank/DDBJ whole genome shotgun (WGS) entry which is preliminary data.</text>
</comment>
<dbReference type="GO" id="GO:0020037">
    <property type="term" value="F:heme binding"/>
    <property type="evidence" value="ECO:0007669"/>
    <property type="project" value="InterPro"/>
</dbReference>
<sequence>MFDQVHDWEAHITRITTFWSSVALLTGRYRGQPLAVHMPLALQPRHFARWLALFEATATRVCSPEAVTYLMEKARRIAQSLELGGAVQRGELPSRAGTAARP</sequence>
<dbReference type="InterPro" id="IPR012292">
    <property type="entry name" value="Globin/Proto"/>
</dbReference>
<dbReference type="SUPFAM" id="SSF46458">
    <property type="entry name" value="Globin-like"/>
    <property type="match status" value="1"/>
</dbReference>
<reference evidence="1 2" key="1">
    <citation type="submission" date="2018-06" db="EMBL/GenBank/DDBJ databases">
        <title>Genomic Encyclopedia of Archaeal and Bacterial Type Strains, Phase II (KMG-II): from individual species to whole genera.</title>
        <authorList>
            <person name="Goeker M."/>
        </authorList>
    </citation>
    <scope>NUCLEOTIDE SEQUENCE [LARGE SCALE GENOMIC DNA]</scope>
    <source>
        <strain evidence="1 2">DSM 24525</strain>
    </source>
</reference>
<accession>A0A2W7I3F9</accession>
<dbReference type="GO" id="GO:0019825">
    <property type="term" value="F:oxygen binding"/>
    <property type="evidence" value="ECO:0007669"/>
    <property type="project" value="InterPro"/>
</dbReference>
<dbReference type="Gene3D" id="1.10.490.10">
    <property type="entry name" value="Globins"/>
    <property type="match status" value="1"/>
</dbReference>
<keyword evidence="2" id="KW-1185">Reference proteome</keyword>
<dbReference type="EMBL" id="QKYU01000023">
    <property type="protein sequence ID" value="PZW40858.1"/>
    <property type="molecule type" value="Genomic_DNA"/>
</dbReference>
<evidence type="ECO:0000313" key="2">
    <source>
        <dbReference type="Proteomes" id="UP000249688"/>
    </source>
</evidence>
<name>A0A2W7I3F9_9PROT</name>
<evidence type="ECO:0000313" key="1">
    <source>
        <dbReference type="EMBL" id="PZW40858.1"/>
    </source>
</evidence>
<dbReference type="CDD" id="cd08916">
    <property type="entry name" value="TrHb3_P"/>
    <property type="match status" value="1"/>
</dbReference>